<dbReference type="EMBL" id="JBJQOH010000004">
    <property type="protein sequence ID" value="KAL3688466.1"/>
    <property type="molecule type" value="Genomic_DNA"/>
</dbReference>
<evidence type="ECO:0000313" key="2">
    <source>
        <dbReference type="EMBL" id="KAL3688466.1"/>
    </source>
</evidence>
<keyword evidence="3" id="KW-1185">Reference proteome</keyword>
<accession>A0ABD3HEK8</accession>
<dbReference type="Proteomes" id="UP001633002">
    <property type="component" value="Unassembled WGS sequence"/>
</dbReference>
<evidence type="ECO:0000313" key="3">
    <source>
        <dbReference type="Proteomes" id="UP001633002"/>
    </source>
</evidence>
<name>A0ABD3HEK8_9MARC</name>
<protein>
    <submittedName>
        <fullName evidence="2">Uncharacterized protein</fullName>
    </submittedName>
</protein>
<organism evidence="2 3">
    <name type="scientific">Riccia sorocarpa</name>
    <dbReference type="NCBI Taxonomy" id="122646"/>
    <lineage>
        <taxon>Eukaryota</taxon>
        <taxon>Viridiplantae</taxon>
        <taxon>Streptophyta</taxon>
        <taxon>Embryophyta</taxon>
        <taxon>Marchantiophyta</taxon>
        <taxon>Marchantiopsida</taxon>
        <taxon>Marchantiidae</taxon>
        <taxon>Marchantiales</taxon>
        <taxon>Ricciaceae</taxon>
        <taxon>Riccia</taxon>
    </lineage>
</organism>
<proteinExistence type="predicted"/>
<sequence length="198" mass="21598">MDQRNPQLFGRQYNLNVMGTSLPESSDDEQENQGFVSQWLHISSMPSLVRPVPAFIPPSAFPGLSAGFPACQPAVENHAQPPLENPAQPVVRTGDSSQGAGADESFREPVGVGGESSAQATRRATGSAEDDELELLLVLLGQFLILVQEVLQQLVSSGRRRVRRRIEESSYAPVFLDEEEEGYLNMAVGVTFRWSLSA</sequence>
<gene>
    <name evidence="2" type="ORF">R1sor_014775</name>
</gene>
<reference evidence="2 3" key="1">
    <citation type="submission" date="2024-09" db="EMBL/GenBank/DDBJ databases">
        <title>Chromosome-scale assembly of Riccia sorocarpa.</title>
        <authorList>
            <person name="Paukszto L."/>
        </authorList>
    </citation>
    <scope>NUCLEOTIDE SEQUENCE [LARGE SCALE GENOMIC DNA]</scope>
    <source>
        <strain evidence="2">LP-2024</strain>
        <tissue evidence="2">Aerial parts of the thallus</tissue>
    </source>
</reference>
<dbReference type="AlphaFoldDB" id="A0ABD3HEK8"/>
<feature type="region of interest" description="Disordered" evidence="1">
    <location>
        <begin position="76"/>
        <end position="126"/>
    </location>
</feature>
<comment type="caution">
    <text evidence="2">The sequence shown here is derived from an EMBL/GenBank/DDBJ whole genome shotgun (WGS) entry which is preliminary data.</text>
</comment>
<evidence type="ECO:0000256" key="1">
    <source>
        <dbReference type="SAM" id="MobiDB-lite"/>
    </source>
</evidence>